<dbReference type="InterPro" id="IPR029058">
    <property type="entry name" value="AB_hydrolase_fold"/>
</dbReference>
<organism evidence="4 5">
    <name type="scientific">Bombiscardovia nodaiensis</name>
    <dbReference type="NCBI Taxonomy" id="2932181"/>
    <lineage>
        <taxon>Bacteria</taxon>
        <taxon>Bacillati</taxon>
        <taxon>Actinomycetota</taxon>
        <taxon>Actinomycetes</taxon>
        <taxon>Bifidobacteriales</taxon>
        <taxon>Bifidobacteriaceae</taxon>
        <taxon>Bombiscardovia</taxon>
    </lineage>
</organism>
<dbReference type="GO" id="GO:0016787">
    <property type="term" value="F:hydrolase activity"/>
    <property type="evidence" value="ECO:0007669"/>
    <property type="project" value="UniProtKB-KW"/>
</dbReference>
<dbReference type="Gene3D" id="3.40.50.1820">
    <property type="entry name" value="alpha/beta hydrolase"/>
    <property type="match status" value="1"/>
</dbReference>
<dbReference type="PANTHER" id="PTHR43248">
    <property type="entry name" value="2-SUCCINYL-6-HYDROXY-2,4-CYCLOHEXADIENE-1-CARBOXYLATE SYNTHASE"/>
    <property type="match status" value="1"/>
</dbReference>
<sequence>MPVLRRVPLTRDEFGRPLPRTSSRLYSTRINGARIVFSMNPAPASAPILLYLHGGPGDACIPLTERYNAGLERHFRFINFDQRGCGLSYYPFGPSEHITIDLMLADLLELVRRLKTAYPQAPITLLGHSWGSVLGLEFASRYPQLIRRYIGVGQVVSMPLSHRVRSHPLRGPLPAHLRRLFSTESDVADLLLRFDELKGTGGWLSLWQDVVRSGTYVSSRAYGWQGVRGLLLGAHQSHAALDAELDQVDFTALTHFAVPVCFVEGRHDRHLPGELVQMYADTLTSPHYVAWFEHSAHCPQWEEPARFCNLVTQLCQNGS</sequence>
<dbReference type="InterPro" id="IPR000073">
    <property type="entry name" value="AB_hydrolase_1"/>
</dbReference>
<protein>
    <submittedName>
        <fullName evidence="4">Alpha/beta hydrolase</fullName>
    </submittedName>
</protein>
<comment type="similarity">
    <text evidence="1">Belongs to the peptidase S33 family.</text>
</comment>
<dbReference type="Pfam" id="PF00561">
    <property type="entry name" value="Abhydrolase_1"/>
    <property type="match status" value="1"/>
</dbReference>
<dbReference type="EMBL" id="AP026798">
    <property type="protein sequence ID" value="BDR52105.1"/>
    <property type="molecule type" value="Genomic_DNA"/>
</dbReference>
<evidence type="ECO:0000313" key="5">
    <source>
        <dbReference type="Proteomes" id="UP001321766"/>
    </source>
</evidence>
<feature type="domain" description="AB hydrolase-1" evidence="3">
    <location>
        <begin position="47"/>
        <end position="166"/>
    </location>
</feature>
<evidence type="ECO:0000259" key="3">
    <source>
        <dbReference type="Pfam" id="PF00561"/>
    </source>
</evidence>
<dbReference type="Proteomes" id="UP001321766">
    <property type="component" value="Chromosome"/>
</dbReference>
<dbReference type="SUPFAM" id="SSF53474">
    <property type="entry name" value="alpha/beta-Hydrolases"/>
    <property type="match status" value="1"/>
</dbReference>
<proteinExistence type="inferred from homology"/>
<reference evidence="4 5" key="1">
    <citation type="journal article" date="2023" name="Microbiol. Spectr.">
        <title>Symbiosis of Carpenter Bees with Uncharacterized Lactic Acid Bacteria Showing NAD Auxotrophy.</title>
        <authorList>
            <person name="Kawasaki S."/>
            <person name="Ozawa K."/>
            <person name="Mori T."/>
            <person name="Yamamoto A."/>
            <person name="Ito M."/>
            <person name="Ohkuma M."/>
            <person name="Sakamoto M."/>
            <person name="Matsutani M."/>
        </authorList>
    </citation>
    <scope>NUCLEOTIDE SEQUENCE [LARGE SCALE GENOMIC DNA]</scope>
    <source>
        <strain evidence="4 5">Kim37-2</strain>
    </source>
</reference>
<evidence type="ECO:0000256" key="1">
    <source>
        <dbReference type="ARBA" id="ARBA00010088"/>
    </source>
</evidence>
<keyword evidence="2 4" id="KW-0378">Hydrolase</keyword>
<accession>A0ABM8B601</accession>
<dbReference type="PRINTS" id="PR00793">
    <property type="entry name" value="PROAMNOPTASE"/>
</dbReference>
<dbReference type="InterPro" id="IPR051601">
    <property type="entry name" value="Serine_prot/Carboxylest_S33"/>
</dbReference>
<evidence type="ECO:0000256" key="2">
    <source>
        <dbReference type="ARBA" id="ARBA00022801"/>
    </source>
</evidence>
<name>A0ABM8B601_9BIFI</name>
<gene>
    <name evidence="4" type="ORF">KIM372_00120</name>
</gene>
<dbReference type="InterPro" id="IPR002410">
    <property type="entry name" value="Peptidase_S33"/>
</dbReference>
<evidence type="ECO:0000313" key="4">
    <source>
        <dbReference type="EMBL" id="BDR52105.1"/>
    </source>
</evidence>
<keyword evidence="5" id="KW-1185">Reference proteome</keyword>